<dbReference type="InterPro" id="IPR010071">
    <property type="entry name" value="AA_adenyl_dom"/>
</dbReference>
<evidence type="ECO:0000259" key="5">
    <source>
        <dbReference type="PROSITE" id="PS50075"/>
    </source>
</evidence>
<dbReference type="InterPro" id="IPR042099">
    <property type="entry name" value="ANL_N_sf"/>
</dbReference>
<dbReference type="Gene3D" id="1.10.1200.10">
    <property type="entry name" value="ACP-like"/>
    <property type="match status" value="2"/>
</dbReference>
<dbReference type="PROSITE" id="PS00012">
    <property type="entry name" value="PHOSPHOPANTETHEINE"/>
    <property type="match status" value="1"/>
</dbReference>
<dbReference type="InterPro" id="IPR045851">
    <property type="entry name" value="AMP-bd_C_sf"/>
</dbReference>
<dbReference type="InterPro" id="IPR009081">
    <property type="entry name" value="PP-bd_ACP"/>
</dbReference>
<evidence type="ECO:0000256" key="3">
    <source>
        <dbReference type="ARBA" id="ARBA00022553"/>
    </source>
</evidence>
<dbReference type="InterPro" id="IPR020845">
    <property type="entry name" value="AMP-binding_CS"/>
</dbReference>
<evidence type="ECO:0000256" key="4">
    <source>
        <dbReference type="SAM" id="MobiDB-lite"/>
    </source>
</evidence>
<dbReference type="InterPro" id="IPR006162">
    <property type="entry name" value="Ppantetheine_attach_site"/>
</dbReference>
<dbReference type="Pfam" id="PF13193">
    <property type="entry name" value="AMP-binding_C"/>
    <property type="match status" value="1"/>
</dbReference>
<dbReference type="InterPro" id="IPR013968">
    <property type="entry name" value="PKS_KR"/>
</dbReference>
<keyword evidence="7" id="KW-1185">Reference proteome</keyword>
<evidence type="ECO:0000313" key="6">
    <source>
        <dbReference type="EMBL" id="MDC0711873.1"/>
    </source>
</evidence>
<dbReference type="InterPro" id="IPR020806">
    <property type="entry name" value="PKS_PP-bd"/>
</dbReference>
<dbReference type="InterPro" id="IPR000873">
    <property type="entry name" value="AMP-dep_synth/lig_dom"/>
</dbReference>
<feature type="region of interest" description="Disordered" evidence="4">
    <location>
        <begin position="2427"/>
        <end position="2464"/>
    </location>
</feature>
<dbReference type="PROSITE" id="PS50075">
    <property type="entry name" value="CARRIER"/>
    <property type="match status" value="2"/>
</dbReference>
<dbReference type="InterPro" id="IPR025110">
    <property type="entry name" value="AMP-bd_C"/>
</dbReference>
<dbReference type="PANTHER" id="PTHR45527">
    <property type="entry name" value="NONRIBOSOMAL PEPTIDE SYNTHETASE"/>
    <property type="match status" value="1"/>
</dbReference>
<dbReference type="InterPro" id="IPR057326">
    <property type="entry name" value="KR_dom"/>
</dbReference>
<dbReference type="InterPro" id="IPR036291">
    <property type="entry name" value="NAD(P)-bd_dom_sf"/>
</dbReference>
<dbReference type="PANTHER" id="PTHR45527:SF1">
    <property type="entry name" value="FATTY ACID SYNTHASE"/>
    <property type="match status" value="1"/>
</dbReference>
<evidence type="ECO:0000256" key="1">
    <source>
        <dbReference type="ARBA" id="ARBA00001957"/>
    </source>
</evidence>
<dbReference type="Gene3D" id="3.30.300.30">
    <property type="match status" value="3"/>
</dbReference>
<dbReference type="CDD" id="cd19531">
    <property type="entry name" value="LCL_NRPS-like"/>
    <property type="match status" value="1"/>
</dbReference>
<dbReference type="Pfam" id="PF21394">
    <property type="entry name" value="Beta-ketacyl_N"/>
    <property type="match status" value="1"/>
</dbReference>
<gene>
    <name evidence="6" type="ORF">POL68_25620</name>
</gene>
<dbReference type="Gene3D" id="3.40.50.12780">
    <property type="entry name" value="N-terminal domain of ligase-like"/>
    <property type="match status" value="1"/>
</dbReference>
<dbReference type="Pfam" id="PF00550">
    <property type="entry name" value="PP-binding"/>
    <property type="match status" value="2"/>
</dbReference>
<dbReference type="SMART" id="SM00823">
    <property type="entry name" value="PKS_PP"/>
    <property type="match status" value="2"/>
</dbReference>
<evidence type="ECO:0000256" key="2">
    <source>
        <dbReference type="ARBA" id="ARBA00022450"/>
    </source>
</evidence>
<sequence>MTSAHGGGQRQTSASFIHALFEFQADTRPEAIAVHSEQGSLTYRQLDERANRVAHALRAWGVGPESRVGLCTGRCLEMMVGLLGILKAGGAYVPLDPVYPRPRLAFMLEDARISVLLTRRAVEGVLPLDSRRVLRLDEEEGLAEVPSSRPEPLAGPEHLAYVLYTSGSTGRPKGVLVEHRSLLNLAESLGQTFGLGGDSHVLQYASLCFDVSLWEILAAGWAGGTLHLMPPEARLPGPALLALLRERAITHAALPPSVLAVLPDAELPALQVLVSTGEECSASVAARWSPGRRFFNAYGPTEATVHATLFEGTGGARPPPIGRPMRGMSAHVLDDQLRPVAEGAVGELYLGGVGVARGYLHRPELTAERFVPHPETGERLYRTGDSARWLPDGNLDYLGRRDHQVKIRGHRVEPGEVEHVLAQHPAVRAVVVVGREEVPGAPRLVAYLAVRPGSTPGPSGWRRLVREALPEYMVPAVFVELPALPLSPNGKVDRQALPAPGKARPALAVPFRPPLTPLQCTLESVWGQVLGVSPVGLEDDFLELGGDSLRAAAMAARVREVLEVDLSPHELLQGCTLAHLAERTEALRQAPRGVPPLVSAARPERLPLSFAQQRLWFLEQLTPGTAVYNLPFILRLSGPLEVSALKQGLEALVLRHETLRTTFPFEGSEPVQRIAPPAPVPWTVFDGRTLSEGEREARLAERVRTELARPFALGEGPLLRAHLVTWSETEHALLLAIHHAVCDGASMEVLLRDLTALYEAFLHGEPAPLPGLPVQYADYTLWQQQWMRGPVLERGLAFWREQLEGAPRSLDLPADKPRPVTPSFRGAAVAFQIPTETSQALEAFARAEGATPVMALLAGLGILLKRCTGSEEVLVGSPVAGRDRSELEGMIGFFVNTLVLRVQLHGNPSFRELLSRVRERSLAAYAHQDIPFEKLVETLRPDRTGGHQPLFQVMFAPQRPPPEAVARGGLTLRLSEADIQTAPFELTWNVWERDGRWEGTLLYSTELFEADTADRLLRDFKAILEEASRAPELRLSQYERPSRWSASEGASASEMEAALVALPWVEEGAVRLRRSPQSQTLRVAYVVSSSRTPVSPAQLELPPSLTPDGLVALHALPRTSTGQVDEEALRQLPLLDEEISRQWEEQLHRQPDTGEVAVTLLPWQEPASFLHLSDVLPGFQTDVSGSEALSPVEAEEAPRWEPGALALLAFSDGGPLEFPPGAPRTLVEALVRTAVEAPERGITYVGAEGVEQYQRYPELLHEARCVLTGLRASGLGPGARVILQLGSLREHCTSLWACLLGGMTPVTVAIAPAYEPDNAVAVKLHNIWELLGHPPVLTSARLVQALEGVRTRFPMEDVRLLCVEELQGHPPAEALHPAKPEEVAFLQLSSGSTGVPKCIQETHWGLIHHFHAEARVNGYIPDDVSFNWLPFDHVAPTLIYHLGVTYLGHAQVHSSTEWVLGDPLRWLDLMEKHRVSYSWSPNFGFKLVSDAVRQAPHRSWRLDRLKRLMNAGEQVTAPVIREFIQALAPFGLRTQVMQPGYGMAELCTAITYQNDFHPERGVHRVAKSSLNGPLVLKDTEDASTVTFVEVGPPNPGVQLRIVDADHRLLPEGVIGRVQARGAVVTPGYLHNEAANREAFVDGGWFNTGDSGFLLRGRLTLTGREKEMIIVRGSHLYCHEIEDMVRDIDGVEPTYVGACSVDVSALGTEGFAIFFVPQEAELAGWARIATEMRMRVTARLGAAPTFIIPVAREAFPRTTSGKIQRGVLKKALEEGRFAQTLRALDLHQGNANTLPAWFFRRVWRPKAASPRAPAPEGACLLFLKGEGLGTRLREALLQEGRRCITVEPGAAFVRTGPDAFCLRPEDAEAYPRLLAALAEEGVRLAQVLHLWTFGGQTAPPEEAPREGVLSLLLLSQALSRQWADTTPLRLQVVSHHAQSLAPGEEMEADKALMLGLIQTIPQEVPWLDARHVDLPPVPPEQAVGWVLRELETLPRDREVAWRQGKRFVPRLEQVHPTSLGSRKPPFVSGGVYLLSGGLGSLGIELSRRLLKQYQARLLLLGRTPLEAPQAEARLEAWKELGVLAAKHGGEVHYEAVDVCDAEAVGDAVSRAEGRWGRPLEGVLHLAGVLEERVLAEETVEHFLSVLRPKVEGTRALEQLLGPRPEAFFVGFSSVNGVFGGFSVAAYSAANRFLEHFVQARRGVEGSRHFCFSWSRWEGTGLVLSETEERLAHARGYQTLSQSRGWNSLRVALGQPPENLLVGLDARSLPIRVRMDGVPLPAVQLRAFVTGSPAKDTSAGASGPEIRDVLGVRTPVPVLQRLERIPRTASGAVDTGALRALEGGAPRAAQERLALRGEAERKIATIWKEALGVEEVGALDNFFELGGHSLLLSQVRSRLEQDFGRPLPVLELFRYPTVRALAAYLSGQEAHPSGSEQIEERARKQRSAQGRHRLRHTVKGRIEQDE</sequence>
<dbReference type="SUPFAM" id="SSF56801">
    <property type="entry name" value="Acetyl-CoA synthetase-like"/>
    <property type="match status" value="3"/>
</dbReference>
<dbReference type="InterPro" id="IPR023213">
    <property type="entry name" value="CAT-like_dom_sf"/>
</dbReference>
<dbReference type="Pfam" id="PF00668">
    <property type="entry name" value="Condensation"/>
    <property type="match status" value="1"/>
</dbReference>
<dbReference type="SUPFAM" id="SSF52777">
    <property type="entry name" value="CoA-dependent acyltransferases"/>
    <property type="match status" value="2"/>
</dbReference>
<dbReference type="Gene3D" id="2.30.38.10">
    <property type="entry name" value="Luciferase, Domain 3"/>
    <property type="match status" value="1"/>
</dbReference>
<comment type="cofactor">
    <cofactor evidence="1">
        <name>pantetheine 4'-phosphate</name>
        <dbReference type="ChEBI" id="CHEBI:47942"/>
    </cofactor>
</comment>
<protein>
    <submittedName>
        <fullName evidence="6">Amino acid adenylation domain-containing protein</fullName>
    </submittedName>
</protein>
<dbReference type="Gene3D" id="3.30.559.10">
    <property type="entry name" value="Chloramphenicol acetyltransferase-like domain"/>
    <property type="match status" value="1"/>
</dbReference>
<dbReference type="SMART" id="SM00822">
    <property type="entry name" value="PKS_KR"/>
    <property type="match status" value="1"/>
</dbReference>
<organism evidence="6 7">
    <name type="scientific">Stigmatella ashevillensis</name>
    <dbReference type="NCBI Taxonomy" id="2995309"/>
    <lineage>
        <taxon>Bacteria</taxon>
        <taxon>Pseudomonadati</taxon>
        <taxon>Myxococcota</taxon>
        <taxon>Myxococcia</taxon>
        <taxon>Myxococcales</taxon>
        <taxon>Cystobacterineae</taxon>
        <taxon>Archangiaceae</taxon>
        <taxon>Stigmatella</taxon>
    </lineage>
</organism>
<dbReference type="CDD" id="cd08953">
    <property type="entry name" value="KR_2_SDR_x"/>
    <property type="match status" value="1"/>
</dbReference>
<feature type="domain" description="Carrier" evidence="5">
    <location>
        <begin position="513"/>
        <end position="588"/>
    </location>
</feature>
<dbReference type="EMBL" id="JAQNDM010000002">
    <property type="protein sequence ID" value="MDC0711873.1"/>
    <property type="molecule type" value="Genomic_DNA"/>
</dbReference>
<reference evidence="6 7" key="1">
    <citation type="submission" date="2022-11" db="EMBL/GenBank/DDBJ databases">
        <title>Minimal conservation of predation-associated metabolite biosynthetic gene clusters underscores biosynthetic potential of Myxococcota including descriptions for ten novel species: Archangium lansinium sp. nov., Myxococcus landrumus sp. nov., Nannocystis bai.</title>
        <authorList>
            <person name="Ahearne A."/>
            <person name="Stevens C."/>
            <person name="Dowd S."/>
        </authorList>
    </citation>
    <scope>NUCLEOTIDE SEQUENCE [LARGE SCALE GENOMIC DNA]</scope>
    <source>
        <strain evidence="6 7">NCWAL01</strain>
    </source>
</reference>
<proteinExistence type="predicted"/>
<feature type="domain" description="Carrier" evidence="5">
    <location>
        <begin position="2352"/>
        <end position="2427"/>
    </location>
</feature>
<dbReference type="Gene3D" id="3.40.50.720">
    <property type="entry name" value="NAD(P)-binding Rossmann-like Domain"/>
    <property type="match status" value="1"/>
</dbReference>
<accession>A0ABT5DGG6</accession>
<dbReference type="Pfam" id="PF08659">
    <property type="entry name" value="KR"/>
    <property type="match status" value="1"/>
</dbReference>
<dbReference type="RefSeq" id="WP_272141878.1">
    <property type="nucleotide sequence ID" value="NZ_JAQNDM010000002.1"/>
</dbReference>
<dbReference type="Gene3D" id="3.40.50.980">
    <property type="match status" value="2"/>
</dbReference>
<keyword evidence="2" id="KW-0596">Phosphopantetheine</keyword>
<dbReference type="Pfam" id="PF00501">
    <property type="entry name" value="AMP-binding"/>
    <property type="match status" value="2"/>
</dbReference>
<dbReference type="SUPFAM" id="SSF51735">
    <property type="entry name" value="NAD(P)-binding Rossmann-fold domains"/>
    <property type="match status" value="2"/>
</dbReference>
<dbReference type="NCBIfam" id="TIGR01733">
    <property type="entry name" value="AA-adenyl-dom"/>
    <property type="match status" value="1"/>
</dbReference>
<dbReference type="SUPFAM" id="SSF47336">
    <property type="entry name" value="ACP-like"/>
    <property type="match status" value="2"/>
</dbReference>
<comment type="caution">
    <text evidence="6">The sequence shown here is derived from an EMBL/GenBank/DDBJ whole genome shotgun (WGS) entry which is preliminary data.</text>
</comment>
<name>A0ABT5DGG6_9BACT</name>
<keyword evidence="3" id="KW-0597">Phosphoprotein</keyword>
<dbReference type="InterPro" id="IPR049490">
    <property type="entry name" value="C883_1060-like_KR_N"/>
</dbReference>
<dbReference type="Gene3D" id="3.30.559.30">
    <property type="entry name" value="Nonribosomal peptide synthetase, condensation domain"/>
    <property type="match status" value="1"/>
</dbReference>
<dbReference type="InterPro" id="IPR036736">
    <property type="entry name" value="ACP-like_sf"/>
</dbReference>
<dbReference type="PROSITE" id="PS00455">
    <property type="entry name" value="AMP_BINDING"/>
    <property type="match status" value="2"/>
</dbReference>
<dbReference type="InterPro" id="IPR001242">
    <property type="entry name" value="Condensation_dom"/>
</dbReference>
<dbReference type="Proteomes" id="UP001221838">
    <property type="component" value="Unassembled WGS sequence"/>
</dbReference>
<evidence type="ECO:0000313" key="7">
    <source>
        <dbReference type="Proteomes" id="UP001221838"/>
    </source>
</evidence>
<feature type="compositionally biased region" description="Basic residues" evidence="4">
    <location>
        <begin position="2441"/>
        <end position="2457"/>
    </location>
</feature>